<dbReference type="EMBL" id="AZFJ01000056">
    <property type="protein sequence ID" value="KRL84947.1"/>
    <property type="molecule type" value="Genomic_DNA"/>
</dbReference>
<dbReference type="RefSeq" id="WP_054651173.1">
    <property type="nucleotide sequence ID" value="NZ_AZFJ01000056.1"/>
</dbReference>
<evidence type="ECO:0008006" key="5">
    <source>
        <dbReference type="Google" id="ProtNLM"/>
    </source>
</evidence>
<feature type="region of interest" description="Disordered" evidence="1">
    <location>
        <begin position="120"/>
        <end position="183"/>
    </location>
</feature>
<organism evidence="3 4">
    <name type="scientific">Lacticaseibacillus pantheris DSM 15945 = JCM 12539 = NBRC 106106</name>
    <dbReference type="NCBI Taxonomy" id="1423783"/>
    <lineage>
        <taxon>Bacteria</taxon>
        <taxon>Bacillati</taxon>
        <taxon>Bacillota</taxon>
        <taxon>Bacilli</taxon>
        <taxon>Lactobacillales</taxon>
        <taxon>Lactobacillaceae</taxon>
        <taxon>Lacticaseibacillus</taxon>
    </lineage>
</organism>
<protein>
    <recommendedName>
        <fullName evidence="5">Gas vesicle protein</fullName>
    </recommendedName>
</protein>
<evidence type="ECO:0000313" key="3">
    <source>
        <dbReference type="EMBL" id="KRL84947.1"/>
    </source>
</evidence>
<dbReference type="AlphaFoldDB" id="A0A0R1U173"/>
<accession>A0A0R1U173</accession>
<evidence type="ECO:0000256" key="1">
    <source>
        <dbReference type="SAM" id="MobiDB-lite"/>
    </source>
</evidence>
<keyword evidence="4" id="KW-1185">Reference proteome</keyword>
<dbReference type="InterPro" id="IPR024623">
    <property type="entry name" value="YtxH"/>
</dbReference>
<feature type="chain" id="PRO_5039066888" description="Gas vesicle protein" evidence="2">
    <location>
        <begin position="21"/>
        <end position="183"/>
    </location>
</feature>
<gene>
    <name evidence="3" type="ORF">FC50_GL001902</name>
</gene>
<name>A0A0R1U173_9LACO</name>
<dbReference type="OrthoDB" id="2323760at2"/>
<evidence type="ECO:0000256" key="2">
    <source>
        <dbReference type="SAM" id="SignalP"/>
    </source>
</evidence>
<comment type="caution">
    <text evidence="3">The sequence shown here is derived from an EMBL/GenBank/DDBJ whole genome shotgun (WGS) entry which is preliminary data.</text>
</comment>
<evidence type="ECO:0000313" key="4">
    <source>
        <dbReference type="Proteomes" id="UP000051922"/>
    </source>
</evidence>
<feature type="compositionally biased region" description="Low complexity" evidence="1">
    <location>
        <begin position="137"/>
        <end position="166"/>
    </location>
</feature>
<feature type="compositionally biased region" description="Basic and acidic residues" evidence="1">
    <location>
        <begin position="167"/>
        <end position="183"/>
    </location>
</feature>
<reference evidence="3 4" key="1">
    <citation type="journal article" date="2015" name="Genome Announc.">
        <title>Expanding the biotechnology potential of lactobacilli through comparative genomics of 213 strains and associated genera.</title>
        <authorList>
            <person name="Sun Z."/>
            <person name="Harris H.M."/>
            <person name="McCann A."/>
            <person name="Guo C."/>
            <person name="Argimon S."/>
            <person name="Zhang W."/>
            <person name="Yang X."/>
            <person name="Jeffery I.B."/>
            <person name="Cooney J.C."/>
            <person name="Kagawa T.F."/>
            <person name="Liu W."/>
            <person name="Song Y."/>
            <person name="Salvetti E."/>
            <person name="Wrobel A."/>
            <person name="Rasinkangas P."/>
            <person name="Parkhill J."/>
            <person name="Rea M.C."/>
            <person name="O'Sullivan O."/>
            <person name="Ritari J."/>
            <person name="Douillard F.P."/>
            <person name="Paul Ross R."/>
            <person name="Yang R."/>
            <person name="Briner A.E."/>
            <person name="Felis G.E."/>
            <person name="de Vos W.M."/>
            <person name="Barrangou R."/>
            <person name="Klaenhammer T.R."/>
            <person name="Caufield P.W."/>
            <person name="Cui Y."/>
            <person name="Zhang H."/>
            <person name="O'Toole P.W."/>
        </authorList>
    </citation>
    <scope>NUCLEOTIDE SEQUENCE [LARGE SCALE GENOMIC DNA]</scope>
    <source>
        <strain evidence="3 4">DSM 15945</strain>
    </source>
</reference>
<dbReference type="Proteomes" id="UP000051922">
    <property type="component" value="Unassembled WGS sequence"/>
</dbReference>
<dbReference type="Pfam" id="PF12732">
    <property type="entry name" value="YtxH"/>
    <property type="match status" value="1"/>
</dbReference>
<sequence length="183" mass="19059">MSKKNHFLLGFILGGASALAATYLLTPQTTDELKKKLKSGTNELSDRAADYFDFAKDATEDFRTSAEEFVTGLKTKITPNEDGDISAFTNATAAIRTKLVGGNDDDDDFDDIVVDGKSAFGQAKDAGEDADDDVEPDAVATPEEPAATAGDAEAADVAADTAAPAPDADKPAADAPDKADDHE</sequence>
<dbReference type="STRING" id="1423783.FC50_GL001902"/>
<proteinExistence type="predicted"/>
<dbReference type="PATRIC" id="fig|1423783.4.peg.1944"/>
<keyword evidence="2" id="KW-0732">Signal</keyword>
<feature type="signal peptide" evidence="2">
    <location>
        <begin position="1"/>
        <end position="20"/>
    </location>
</feature>